<evidence type="ECO:0000256" key="1">
    <source>
        <dbReference type="ARBA" id="ARBA00004370"/>
    </source>
</evidence>
<dbReference type="InterPro" id="IPR038591">
    <property type="entry name" value="NolW-like_sf"/>
</dbReference>
<dbReference type="GO" id="GO:0016020">
    <property type="term" value="C:membrane"/>
    <property type="evidence" value="ECO:0007669"/>
    <property type="project" value="UniProtKB-SubCell"/>
</dbReference>
<dbReference type="InterPro" id="IPR001775">
    <property type="entry name" value="GspD/PilQ"/>
</dbReference>
<dbReference type="Pfam" id="PF00263">
    <property type="entry name" value="Secretin"/>
    <property type="match status" value="1"/>
</dbReference>
<organism evidence="6">
    <name type="scientific">marine sediment metagenome</name>
    <dbReference type="NCBI Taxonomy" id="412755"/>
    <lineage>
        <taxon>unclassified sequences</taxon>
        <taxon>metagenomes</taxon>
        <taxon>ecological metagenomes</taxon>
    </lineage>
</organism>
<gene>
    <name evidence="6" type="ORF">S01H1_43421</name>
</gene>
<dbReference type="PRINTS" id="PR00811">
    <property type="entry name" value="BCTERIALGSPD"/>
</dbReference>
<evidence type="ECO:0000256" key="2">
    <source>
        <dbReference type="ARBA" id="ARBA00022729"/>
    </source>
</evidence>
<comment type="caution">
    <text evidence="6">The sequence shown here is derived from an EMBL/GenBank/DDBJ whole genome shotgun (WGS) entry which is preliminary data.</text>
</comment>
<feature type="domain" description="NolW-like" evidence="5">
    <location>
        <begin position="12"/>
        <end position="52"/>
    </location>
</feature>
<dbReference type="InterPro" id="IPR050810">
    <property type="entry name" value="Bact_Secretion_Sys_Channel"/>
</dbReference>
<reference evidence="6" key="1">
    <citation type="journal article" date="2014" name="Front. Microbiol.">
        <title>High frequency of phylogenetically diverse reductive dehalogenase-homologous genes in deep subseafloor sedimentary metagenomes.</title>
        <authorList>
            <person name="Kawai M."/>
            <person name="Futagami T."/>
            <person name="Toyoda A."/>
            <person name="Takaki Y."/>
            <person name="Nishi S."/>
            <person name="Hori S."/>
            <person name="Arai W."/>
            <person name="Tsubouchi T."/>
            <person name="Morono Y."/>
            <person name="Uchiyama I."/>
            <person name="Ito T."/>
            <person name="Fujiyama A."/>
            <person name="Inagaki F."/>
            <person name="Takami H."/>
        </authorList>
    </citation>
    <scope>NUCLEOTIDE SEQUENCE</scope>
    <source>
        <strain evidence="6">Expedition CK06-06</strain>
    </source>
</reference>
<dbReference type="GO" id="GO:0015627">
    <property type="term" value="C:type II protein secretion system complex"/>
    <property type="evidence" value="ECO:0007669"/>
    <property type="project" value="TreeGrafter"/>
</dbReference>
<dbReference type="PANTHER" id="PTHR30332">
    <property type="entry name" value="PROBABLE GENERAL SECRETION PATHWAY PROTEIN D"/>
    <property type="match status" value="1"/>
</dbReference>
<evidence type="ECO:0000259" key="4">
    <source>
        <dbReference type="Pfam" id="PF00263"/>
    </source>
</evidence>
<dbReference type="Gene3D" id="3.30.1370.120">
    <property type="match status" value="1"/>
</dbReference>
<keyword evidence="3" id="KW-0472">Membrane</keyword>
<dbReference type="AlphaFoldDB" id="X0U3T1"/>
<dbReference type="EMBL" id="BARS01027660">
    <property type="protein sequence ID" value="GAG00230.1"/>
    <property type="molecule type" value="Genomic_DNA"/>
</dbReference>
<keyword evidence="2" id="KW-0732">Signal</keyword>
<feature type="non-terminal residue" evidence="6">
    <location>
        <position position="265"/>
    </location>
</feature>
<comment type="subcellular location">
    <subcellularLocation>
        <location evidence="1">Membrane</location>
    </subcellularLocation>
</comment>
<proteinExistence type="predicted"/>
<feature type="domain" description="Type II/III secretion system secretin-like" evidence="4">
    <location>
        <begin position="128"/>
        <end position="265"/>
    </location>
</feature>
<dbReference type="Pfam" id="PF03958">
    <property type="entry name" value="Secretin_N"/>
    <property type="match status" value="1"/>
</dbReference>
<dbReference type="InterPro" id="IPR004846">
    <property type="entry name" value="T2SS/T3SS_dom"/>
</dbReference>
<accession>X0U3T1</accession>
<evidence type="ECO:0000256" key="3">
    <source>
        <dbReference type="ARBA" id="ARBA00023136"/>
    </source>
</evidence>
<evidence type="ECO:0000313" key="6">
    <source>
        <dbReference type="EMBL" id="GAG00230.1"/>
    </source>
</evidence>
<name>X0U3T1_9ZZZZ</name>
<feature type="non-terminal residue" evidence="6">
    <location>
        <position position="1"/>
    </location>
</feature>
<protein>
    <submittedName>
        <fullName evidence="6">Uncharacterized protein</fullName>
    </submittedName>
</protein>
<dbReference type="InterPro" id="IPR005644">
    <property type="entry name" value="NolW-like"/>
</dbReference>
<sequence>EQQEPAGVITARTPDATVTADTNTNTLIVIAPPEVQRIYEHLIRELDKRRPQVMIEVTLVTLDTSDNFSLGVELSGSGGIGSTDYLVFSSFGLSKPDKTTAELELIPGAGFNGVLISPGTAQVVLRTLASNGRSKVVSSPKVLVNDNATATLASISEAPFTSINASDTVSTTSFAGYASAGTTVTVTPHISEGQHVQLEYSITVNSFTGEGAAGIPPPRQTNEINSKVTIPDGYAVVVGGLTRKDFSSTVSSIPLLGEIPILKYL</sequence>
<evidence type="ECO:0000259" key="5">
    <source>
        <dbReference type="Pfam" id="PF03958"/>
    </source>
</evidence>
<dbReference type="PANTHER" id="PTHR30332:SF24">
    <property type="entry name" value="SECRETIN GSPD-RELATED"/>
    <property type="match status" value="1"/>
</dbReference>
<dbReference type="GO" id="GO:0009306">
    <property type="term" value="P:protein secretion"/>
    <property type="evidence" value="ECO:0007669"/>
    <property type="project" value="InterPro"/>
</dbReference>